<dbReference type="OrthoDB" id="10250354at2759"/>
<reference evidence="3" key="1">
    <citation type="submission" date="2020-06" db="EMBL/GenBank/DDBJ databases">
        <title>WGS assembly of Ceratodon purpureus strain R40.</title>
        <authorList>
            <person name="Carey S.B."/>
            <person name="Jenkins J."/>
            <person name="Shu S."/>
            <person name="Lovell J.T."/>
            <person name="Sreedasyam A."/>
            <person name="Maumus F."/>
            <person name="Tiley G.P."/>
            <person name="Fernandez-Pozo N."/>
            <person name="Barry K."/>
            <person name="Chen C."/>
            <person name="Wang M."/>
            <person name="Lipzen A."/>
            <person name="Daum C."/>
            <person name="Saski C.A."/>
            <person name="Payton A.C."/>
            <person name="Mcbreen J.C."/>
            <person name="Conrad R.E."/>
            <person name="Kollar L.M."/>
            <person name="Olsson S."/>
            <person name="Huttunen S."/>
            <person name="Landis J.B."/>
            <person name="Wickett N.J."/>
            <person name="Johnson M.G."/>
            <person name="Rensing S.A."/>
            <person name="Grimwood J."/>
            <person name="Schmutz J."/>
            <person name="Mcdaniel S.F."/>
        </authorList>
    </citation>
    <scope>NUCLEOTIDE SEQUENCE</scope>
    <source>
        <strain evidence="3">R40</strain>
    </source>
</reference>
<dbReference type="InterPro" id="IPR036869">
    <property type="entry name" value="J_dom_sf"/>
</dbReference>
<dbReference type="InterPro" id="IPR012677">
    <property type="entry name" value="Nucleotide-bd_a/b_plait_sf"/>
</dbReference>
<dbReference type="PANTHER" id="PTHR45098:SF1">
    <property type="entry name" value="DNAJ DOMAIN CONTAINING PROTEIN, EXPRESSED"/>
    <property type="match status" value="1"/>
</dbReference>
<dbReference type="PRINTS" id="PR00625">
    <property type="entry name" value="JDOMAIN"/>
</dbReference>
<dbReference type="GO" id="GO:0003723">
    <property type="term" value="F:RNA binding"/>
    <property type="evidence" value="ECO:0007669"/>
    <property type="project" value="InterPro"/>
</dbReference>
<evidence type="ECO:0000256" key="1">
    <source>
        <dbReference type="SAM" id="MobiDB-lite"/>
    </source>
</evidence>
<protein>
    <recommendedName>
        <fullName evidence="2">J domain-containing protein</fullName>
    </recommendedName>
</protein>
<dbReference type="InterPro" id="IPR034254">
    <property type="entry name" value="DNAJC17_RRM"/>
</dbReference>
<dbReference type="InterPro" id="IPR018253">
    <property type="entry name" value="DnaJ_domain_CS"/>
</dbReference>
<dbReference type="Gene3D" id="3.30.70.330">
    <property type="match status" value="1"/>
</dbReference>
<dbReference type="Gene3D" id="1.10.287.110">
    <property type="entry name" value="DnaJ domain"/>
    <property type="match status" value="1"/>
</dbReference>
<dbReference type="AlphaFoldDB" id="A0A8T0GAC2"/>
<feature type="region of interest" description="Disordered" evidence="1">
    <location>
        <begin position="135"/>
        <end position="209"/>
    </location>
</feature>
<dbReference type="InterPro" id="IPR001623">
    <property type="entry name" value="DnaJ_domain"/>
</dbReference>
<dbReference type="PANTHER" id="PTHR45098">
    <property type="entry name" value="DNAJ DOMAIN CONTAINING PROTEIN, EXPRESSED"/>
    <property type="match status" value="1"/>
</dbReference>
<dbReference type="SMART" id="SM00271">
    <property type="entry name" value="DnaJ"/>
    <property type="match status" value="1"/>
</dbReference>
<feature type="region of interest" description="Disordered" evidence="1">
    <location>
        <begin position="82"/>
        <end position="122"/>
    </location>
</feature>
<dbReference type="SUPFAM" id="SSF46565">
    <property type="entry name" value="Chaperone J-domain"/>
    <property type="match status" value="1"/>
</dbReference>
<evidence type="ECO:0000313" key="4">
    <source>
        <dbReference type="Proteomes" id="UP000822688"/>
    </source>
</evidence>
<dbReference type="InterPro" id="IPR000504">
    <property type="entry name" value="RRM_dom"/>
</dbReference>
<gene>
    <name evidence="3" type="ORF">KC19_12G075000</name>
</gene>
<dbReference type="SUPFAM" id="SSF54928">
    <property type="entry name" value="RNA-binding domain, RBD"/>
    <property type="match status" value="1"/>
</dbReference>
<accession>A0A8T0GAC2</accession>
<dbReference type="InterPro" id="IPR035979">
    <property type="entry name" value="RBD_domain_sf"/>
</dbReference>
<sequence>MAIEDDMEGDLYAVLRLDDAGPHVVHALIRKAYRKRALELHPDKRGDDPVAAVEFQKLQRAYDVLSDEKARASYDELQRVRKERVQKEKGQSEKRQKMMRDLAEKEKAYEREQKVKSQEEDVQRRLKAEIARITKARGRQFKGPSSFDQGESGNGDARPQVNGASSFDQGKSAGVDARQQFNKPPPFDLGKSASAEVPPQSSGGEASDAERTLKVSWTCLEGGAGDYSASRLKEIFEAFGVVEDLVVRSGKSRKKRSALVVMVTKQAADKATETVCGDYWNPLLVVPLLPGTSGQL</sequence>
<proteinExistence type="predicted"/>
<dbReference type="Pfam" id="PF00226">
    <property type="entry name" value="DnaJ"/>
    <property type="match status" value="1"/>
</dbReference>
<name>A0A8T0GAC2_CERPU</name>
<evidence type="ECO:0000259" key="2">
    <source>
        <dbReference type="PROSITE" id="PS50076"/>
    </source>
</evidence>
<dbReference type="Proteomes" id="UP000822688">
    <property type="component" value="Chromosome 12"/>
</dbReference>
<dbReference type="PROSITE" id="PS00636">
    <property type="entry name" value="DNAJ_1"/>
    <property type="match status" value="1"/>
</dbReference>
<evidence type="ECO:0000313" key="3">
    <source>
        <dbReference type="EMBL" id="KAG0554232.1"/>
    </source>
</evidence>
<organism evidence="3 4">
    <name type="scientific">Ceratodon purpureus</name>
    <name type="common">Fire moss</name>
    <name type="synonym">Dicranum purpureum</name>
    <dbReference type="NCBI Taxonomy" id="3225"/>
    <lineage>
        <taxon>Eukaryota</taxon>
        <taxon>Viridiplantae</taxon>
        <taxon>Streptophyta</taxon>
        <taxon>Embryophyta</taxon>
        <taxon>Bryophyta</taxon>
        <taxon>Bryophytina</taxon>
        <taxon>Bryopsida</taxon>
        <taxon>Dicranidae</taxon>
        <taxon>Pseudoditrichales</taxon>
        <taxon>Ditrichaceae</taxon>
        <taxon>Ceratodon</taxon>
    </lineage>
</organism>
<dbReference type="CDD" id="cd06257">
    <property type="entry name" value="DnaJ"/>
    <property type="match status" value="1"/>
</dbReference>
<dbReference type="PROSITE" id="PS50076">
    <property type="entry name" value="DNAJ_2"/>
    <property type="match status" value="1"/>
</dbReference>
<dbReference type="EMBL" id="CM026433">
    <property type="protein sequence ID" value="KAG0554232.1"/>
    <property type="molecule type" value="Genomic_DNA"/>
</dbReference>
<keyword evidence="4" id="KW-1185">Reference proteome</keyword>
<dbReference type="CDD" id="cd12429">
    <property type="entry name" value="RRM_DNAJC17"/>
    <property type="match status" value="1"/>
</dbReference>
<comment type="caution">
    <text evidence="3">The sequence shown here is derived from an EMBL/GenBank/DDBJ whole genome shotgun (WGS) entry which is preliminary data.</text>
</comment>
<feature type="domain" description="J" evidence="2">
    <location>
        <begin position="10"/>
        <end position="78"/>
    </location>
</feature>
<dbReference type="Pfam" id="PF00076">
    <property type="entry name" value="RRM_1"/>
    <property type="match status" value="1"/>
</dbReference>